<dbReference type="PANTHER" id="PTHR34614:SF2">
    <property type="entry name" value="TRANSPOSASE IS4-LIKE DOMAIN-CONTAINING PROTEIN"/>
    <property type="match status" value="1"/>
</dbReference>
<protein>
    <submittedName>
        <fullName evidence="2">Transposase</fullName>
    </submittedName>
</protein>
<dbReference type="GO" id="GO:0004803">
    <property type="term" value="F:transposase activity"/>
    <property type="evidence" value="ECO:0007669"/>
    <property type="project" value="InterPro"/>
</dbReference>
<dbReference type="Pfam" id="PF01609">
    <property type="entry name" value="DDE_Tnp_1"/>
    <property type="match status" value="1"/>
</dbReference>
<dbReference type="OrthoDB" id="9767746at2"/>
<proteinExistence type="predicted"/>
<reference evidence="2 3" key="1">
    <citation type="submission" date="2016-10" db="EMBL/GenBank/DDBJ databases">
        <authorList>
            <person name="de Groot N.N."/>
        </authorList>
    </citation>
    <scope>NUCLEOTIDE SEQUENCE [LARGE SCALE GENOMIC DNA]</scope>
    <source>
        <strain evidence="2 3">SLAS-1</strain>
    </source>
</reference>
<dbReference type="SUPFAM" id="SSF53098">
    <property type="entry name" value="Ribonuclease H-like"/>
    <property type="match status" value="1"/>
</dbReference>
<keyword evidence="3" id="KW-1185">Reference proteome</keyword>
<evidence type="ECO:0000313" key="3">
    <source>
        <dbReference type="Proteomes" id="UP000199476"/>
    </source>
</evidence>
<dbReference type="EMBL" id="FNGO01000038">
    <property type="protein sequence ID" value="SDM45874.1"/>
    <property type="molecule type" value="Genomic_DNA"/>
</dbReference>
<dbReference type="InterPro" id="IPR002559">
    <property type="entry name" value="Transposase_11"/>
</dbReference>
<dbReference type="GO" id="GO:0006313">
    <property type="term" value="P:DNA transposition"/>
    <property type="evidence" value="ECO:0007669"/>
    <property type="project" value="InterPro"/>
</dbReference>
<dbReference type="GO" id="GO:0003677">
    <property type="term" value="F:DNA binding"/>
    <property type="evidence" value="ECO:0007669"/>
    <property type="project" value="InterPro"/>
</dbReference>
<organism evidence="2 3">
    <name type="scientific">Halarsenatibacter silvermanii</name>
    <dbReference type="NCBI Taxonomy" id="321763"/>
    <lineage>
        <taxon>Bacteria</taxon>
        <taxon>Bacillati</taxon>
        <taxon>Bacillota</taxon>
        <taxon>Clostridia</taxon>
        <taxon>Halanaerobiales</taxon>
        <taxon>Halarsenatibacteraceae</taxon>
        <taxon>Halarsenatibacter</taxon>
    </lineage>
</organism>
<evidence type="ECO:0000313" key="2">
    <source>
        <dbReference type="EMBL" id="SDM45874.1"/>
    </source>
</evidence>
<dbReference type="STRING" id="321763.SAMN04488692_1382"/>
<name>A0A1G9TEA3_9FIRM</name>
<dbReference type="AlphaFoldDB" id="A0A1G9TEA3"/>
<dbReference type="Proteomes" id="UP000199476">
    <property type="component" value="Unassembled WGS sequence"/>
</dbReference>
<dbReference type="InterPro" id="IPR012337">
    <property type="entry name" value="RNaseH-like_sf"/>
</dbReference>
<dbReference type="NCBIfam" id="NF033559">
    <property type="entry name" value="transpos_IS1634"/>
    <property type="match status" value="1"/>
</dbReference>
<evidence type="ECO:0000259" key="1">
    <source>
        <dbReference type="Pfam" id="PF01609"/>
    </source>
</evidence>
<sequence>MFVRTKKVKTGGKTYEYYQIVKNTYKNGQSRQKVICTLGSVDDYDPEFADELADTLSEFTGKVTVLSSMDDCHHIWSKEYGSVYVLEKLWEELKLTDILSTYLQGRDFEFEVISAIKAMVFNRCIAAESKRSTFDWMNKDVHLPATEDLELHHLYRSLDFLIENKEKIENKIYDNLKNLFNLDVTVVFYDCSLIDMYGETPELIQYSRKGKPQALLSFVLSRDGLPISHNLLPGNTMDINTVIDAMQDLKKRYSIGKCIFVGDRGMVSREKLDALEDMNFDFIVGVKSNQWKEVKEEVLTTRGRYSKVSDNLKVKQKEIDGYRYIICYNPDQAERDRKIRESVIESLEEEIEGLDPDSKKAAELYGHKYKRRFLRKLKDGTLKIDRMQIRKDEKLDGKYILYTSTDEDELDKEEIASTYKKLSNIERSFRSLKSLQQMEPVYHHADRRIEAHVFICILAHLLERLMEKKFTKENLDMTAAKAFEHLSRMKLTKTELRDKKFLIRTDTTDEMNKVFKALHYQHPKRVQHITEG</sequence>
<dbReference type="PANTHER" id="PTHR34614">
    <property type="match status" value="1"/>
</dbReference>
<feature type="domain" description="Transposase IS4-like" evidence="1">
    <location>
        <begin position="221"/>
        <end position="462"/>
    </location>
</feature>
<accession>A0A1G9TEA3</accession>
<dbReference type="InterPro" id="IPR047654">
    <property type="entry name" value="IS1634_transpos"/>
</dbReference>
<gene>
    <name evidence="2" type="ORF">SAMN04488692_1382</name>
</gene>